<dbReference type="Proteomes" id="UP000010880">
    <property type="component" value="Chromosome"/>
</dbReference>
<evidence type="ECO:0000313" key="2">
    <source>
        <dbReference type="Proteomes" id="UP000010880"/>
    </source>
</evidence>
<proteinExistence type="predicted"/>
<dbReference type="RefSeq" id="WP_015326937.1">
    <property type="nucleotide sequence ID" value="NC_019978.1"/>
</dbReference>
<dbReference type="KEGG" id="hhl:Halha_1269"/>
<gene>
    <name evidence="1" type="ordered locus">Halha_1269</name>
</gene>
<keyword evidence="2" id="KW-1185">Reference proteome</keyword>
<protein>
    <submittedName>
        <fullName evidence="1">Uncharacterized protein</fullName>
    </submittedName>
</protein>
<reference evidence="2" key="1">
    <citation type="submission" date="2012-02" db="EMBL/GenBank/DDBJ databases">
        <title>The complete genome of Halobacteroides halobius DSM 5150.</title>
        <authorList>
            <person name="Lucas S."/>
            <person name="Copeland A."/>
            <person name="Lapidus A."/>
            <person name="Glavina del Rio T."/>
            <person name="Dalin E."/>
            <person name="Tice H."/>
            <person name="Bruce D."/>
            <person name="Goodwin L."/>
            <person name="Pitluck S."/>
            <person name="Peters L."/>
            <person name="Mikhailova N."/>
            <person name="Gu W."/>
            <person name="Kyrpides N."/>
            <person name="Mavromatis K."/>
            <person name="Ivanova N."/>
            <person name="Brettin T."/>
            <person name="Detter J.C."/>
            <person name="Han C."/>
            <person name="Larimer F."/>
            <person name="Land M."/>
            <person name="Hauser L."/>
            <person name="Markowitz V."/>
            <person name="Cheng J.-F."/>
            <person name="Hugenholtz P."/>
            <person name="Woyke T."/>
            <person name="Wu D."/>
            <person name="Tindall B."/>
            <person name="Pomrenke H."/>
            <person name="Brambilla E."/>
            <person name="Klenk H.-P."/>
            <person name="Eisen J.A."/>
        </authorList>
    </citation>
    <scope>NUCLEOTIDE SEQUENCE [LARGE SCALE GENOMIC DNA]</scope>
    <source>
        <strain evidence="2">ATCC 35273 / DSM 5150 / MD-1</strain>
    </source>
</reference>
<dbReference type="HOGENOM" id="CLU_3118462_0_0_9"/>
<dbReference type="EMBL" id="CP003359">
    <property type="protein sequence ID" value="AGB41215.1"/>
    <property type="molecule type" value="Genomic_DNA"/>
</dbReference>
<accession>L0K9K0</accession>
<evidence type="ECO:0000313" key="1">
    <source>
        <dbReference type="EMBL" id="AGB41215.1"/>
    </source>
</evidence>
<organism evidence="1 2">
    <name type="scientific">Halobacteroides halobius (strain ATCC 35273 / DSM 5150 / MD-1)</name>
    <dbReference type="NCBI Taxonomy" id="748449"/>
    <lineage>
        <taxon>Bacteria</taxon>
        <taxon>Bacillati</taxon>
        <taxon>Bacillota</taxon>
        <taxon>Clostridia</taxon>
        <taxon>Halanaerobiales</taxon>
        <taxon>Halobacteroidaceae</taxon>
        <taxon>Halobacteroides</taxon>
    </lineage>
</organism>
<dbReference type="AlphaFoldDB" id="L0K9K0"/>
<name>L0K9K0_HALHC</name>
<sequence>MSKEKTRGHCRTTKKVPLERLICIKYDLKITADCDIKKIEDKGPVCDTDC</sequence>
<dbReference type="STRING" id="748449.Halha_1269"/>